<keyword evidence="1" id="KW-0285">Flavoprotein</keyword>
<gene>
    <name evidence="5" type="ORF">FHS16_003275</name>
</gene>
<keyword evidence="4 5" id="KW-0503">Monooxygenase</keyword>
<dbReference type="EMBL" id="JACHXW010000009">
    <property type="protein sequence ID" value="MBB3153213.1"/>
    <property type="molecule type" value="Genomic_DNA"/>
</dbReference>
<keyword evidence="6" id="KW-1185">Reference proteome</keyword>
<protein>
    <submittedName>
        <fullName evidence="5">Alkanesulfonate monooxygenase SsuD/methylene tetrahydromethanopterin reductase-like flavin-dependent oxidoreductase (Luciferase family)</fullName>
    </submittedName>
</protein>
<evidence type="ECO:0000256" key="4">
    <source>
        <dbReference type="ARBA" id="ARBA00023033"/>
    </source>
</evidence>
<dbReference type="PANTHER" id="PTHR30011">
    <property type="entry name" value="ALKANESULFONATE MONOOXYGENASE-RELATED"/>
    <property type="match status" value="1"/>
</dbReference>
<dbReference type="RefSeq" id="WP_246431782.1">
    <property type="nucleotide sequence ID" value="NZ_CBCSLB010000033.1"/>
</dbReference>
<evidence type="ECO:0000313" key="6">
    <source>
        <dbReference type="Proteomes" id="UP000518605"/>
    </source>
</evidence>
<organism evidence="5 6">
    <name type="scientific">Paenibacillus endophyticus</name>
    <dbReference type="NCBI Taxonomy" id="1294268"/>
    <lineage>
        <taxon>Bacteria</taxon>
        <taxon>Bacillati</taxon>
        <taxon>Bacillota</taxon>
        <taxon>Bacilli</taxon>
        <taxon>Bacillales</taxon>
        <taxon>Paenibacillaceae</taxon>
        <taxon>Paenibacillus</taxon>
    </lineage>
</organism>
<dbReference type="AlphaFoldDB" id="A0A7W5C8R5"/>
<proteinExistence type="predicted"/>
<evidence type="ECO:0000256" key="2">
    <source>
        <dbReference type="ARBA" id="ARBA00022643"/>
    </source>
</evidence>
<dbReference type="Gene3D" id="3.20.20.30">
    <property type="entry name" value="Luciferase-like domain"/>
    <property type="match status" value="1"/>
</dbReference>
<name>A0A7W5C8R5_9BACL</name>
<dbReference type="PANTHER" id="PTHR30011:SF16">
    <property type="entry name" value="C2H2 FINGER DOMAIN TRANSCRIPTION FACTOR (EUROFUNG)-RELATED"/>
    <property type="match status" value="1"/>
</dbReference>
<dbReference type="Proteomes" id="UP000518605">
    <property type="component" value="Unassembled WGS sequence"/>
</dbReference>
<dbReference type="SUPFAM" id="SSF51679">
    <property type="entry name" value="Bacterial luciferase-like"/>
    <property type="match status" value="1"/>
</dbReference>
<reference evidence="5 6" key="1">
    <citation type="submission" date="2020-08" db="EMBL/GenBank/DDBJ databases">
        <title>Genomic Encyclopedia of Type Strains, Phase III (KMG-III): the genomes of soil and plant-associated and newly described type strains.</title>
        <authorList>
            <person name="Whitman W."/>
        </authorList>
    </citation>
    <scope>NUCLEOTIDE SEQUENCE [LARGE SCALE GENOMIC DNA]</scope>
    <source>
        <strain evidence="5 6">CECT 8234</strain>
    </source>
</reference>
<evidence type="ECO:0000256" key="3">
    <source>
        <dbReference type="ARBA" id="ARBA00023002"/>
    </source>
</evidence>
<accession>A0A7W5C8R5</accession>
<dbReference type="InterPro" id="IPR051260">
    <property type="entry name" value="Diverse_substr_monoxygenases"/>
</dbReference>
<evidence type="ECO:0000256" key="1">
    <source>
        <dbReference type="ARBA" id="ARBA00022630"/>
    </source>
</evidence>
<comment type="caution">
    <text evidence="5">The sequence shown here is derived from an EMBL/GenBank/DDBJ whole genome shotgun (WGS) entry which is preliminary data.</text>
</comment>
<keyword evidence="2" id="KW-0288">FMN</keyword>
<keyword evidence="3" id="KW-0560">Oxidoreductase</keyword>
<dbReference type="GO" id="GO:0004497">
    <property type="term" value="F:monooxygenase activity"/>
    <property type="evidence" value="ECO:0007669"/>
    <property type="project" value="UniProtKB-KW"/>
</dbReference>
<sequence>MKSRVQLVMDMARNEKLSMLELGRRMLGARGHLQFVGTPVQLADMIQHWFEEYGCDGFNIMAPVLPGGLDDFVDQVVPILQERGLF</sequence>
<dbReference type="InterPro" id="IPR036661">
    <property type="entry name" value="Luciferase-like_sf"/>
</dbReference>
<evidence type="ECO:0000313" key="5">
    <source>
        <dbReference type="EMBL" id="MBB3153213.1"/>
    </source>
</evidence>
<dbReference type="GO" id="GO:0016705">
    <property type="term" value="F:oxidoreductase activity, acting on paired donors, with incorporation or reduction of molecular oxygen"/>
    <property type="evidence" value="ECO:0007669"/>
    <property type="project" value="InterPro"/>
</dbReference>